<evidence type="ECO:0000313" key="1">
    <source>
        <dbReference type="EMBL" id="GBO22896.1"/>
    </source>
</evidence>
<dbReference type="Proteomes" id="UP000499080">
    <property type="component" value="Unassembled WGS sequence"/>
</dbReference>
<keyword evidence="2" id="KW-1185">Reference proteome</keyword>
<gene>
    <name evidence="1" type="ORF">AVEN_157189_1</name>
</gene>
<organism evidence="1 2">
    <name type="scientific">Araneus ventricosus</name>
    <name type="common">Orbweaver spider</name>
    <name type="synonym">Epeira ventricosa</name>
    <dbReference type="NCBI Taxonomy" id="182803"/>
    <lineage>
        <taxon>Eukaryota</taxon>
        <taxon>Metazoa</taxon>
        <taxon>Ecdysozoa</taxon>
        <taxon>Arthropoda</taxon>
        <taxon>Chelicerata</taxon>
        <taxon>Arachnida</taxon>
        <taxon>Araneae</taxon>
        <taxon>Araneomorphae</taxon>
        <taxon>Entelegynae</taxon>
        <taxon>Araneoidea</taxon>
        <taxon>Araneidae</taxon>
        <taxon>Araneus</taxon>
    </lineage>
</organism>
<accession>A0A4Y2VFH6</accession>
<dbReference type="AlphaFoldDB" id="A0A4Y2VFH6"/>
<evidence type="ECO:0000313" key="2">
    <source>
        <dbReference type="Proteomes" id="UP000499080"/>
    </source>
</evidence>
<protein>
    <submittedName>
        <fullName evidence="1">Uncharacterized protein</fullName>
    </submittedName>
</protein>
<sequence>MLKDYCGKSKIFKVILINVREKSFLSEHYHQKQPPPKFLVPVVWRFDLMSRLSSFLFCLAGCSLKSLTNTEWLRPHLHEWYLVTIRYWMKPPTAPPWWKG</sequence>
<reference evidence="1 2" key="1">
    <citation type="journal article" date="2019" name="Sci. Rep.">
        <title>Orb-weaving spider Araneus ventricosus genome elucidates the spidroin gene catalogue.</title>
        <authorList>
            <person name="Kono N."/>
            <person name="Nakamura H."/>
            <person name="Ohtoshi R."/>
            <person name="Moran D.A.P."/>
            <person name="Shinohara A."/>
            <person name="Yoshida Y."/>
            <person name="Fujiwara M."/>
            <person name="Mori M."/>
            <person name="Tomita M."/>
            <person name="Arakawa K."/>
        </authorList>
    </citation>
    <scope>NUCLEOTIDE SEQUENCE [LARGE SCALE GENOMIC DNA]</scope>
</reference>
<dbReference type="EMBL" id="BGPR01045959">
    <property type="protein sequence ID" value="GBO22896.1"/>
    <property type="molecule type" value="Genomic_DNA"/>
</dbReference>
<comment type="caution">
    <text evidence="1">The sequence shown here is derived from an EMBL/GenBank/DDBJ whole genome shotgun (WGS) entry which is preliminary data.</text>
</comment>
<proteinExistence type="predicted"/>
<name>A0A4Y2VFH6_ARAVE</name>